<gene>
    <name evidence="2" type="ORF">ADEAN_000878300</name>
</gene>
<dbReference type="EMBL" id="LR877164">
    <property type="protein sequence ID" value="CAD2221252.1"/>
    <property type="molecule type" value="Genomic_DNA"/>
</dbReference>
<reference evidence="2 3" key="1">
    <citation type="submission" date="2020-08" db="EMBL/GenBank/DDBJ databases">
        <authorList>
            <person name="Newling K."/>
            <person name="Davey J."/>
            <person name="Forrester S."/>
        </authorList>
    </citation>
    <scope>NUCLEOTIDE SEQUENCE [LARGE SCALE GENOMIC DNA]</scope>
    <source>
        <strain evidence="3">Crithidia deanei Carvalho (ATCC PRA-265)</strain>
    </source>
</reference>
<evidence type="ECO:0000313" key="2">
    <source>
        <dbReference type="EMBL" id="CAD2221252.1"/>
    </source>
</evidence>
<dbReference type="VEuPathDB" id="TriTrypDB:ADEAN_000878300"/>
<feature type="signal peptide" evidence="1">
    <location>
        <begin position="1"/>
        <end position="23"/>
    </location>
</feature>
<evidence type="ECO:0000256" key="1">
    <source>
        <dbReference type="SAM" id="SignalP"/>
    </source>
</evidence>
<accession>A0A7G2CSR3</accession>
<dbReference type="Proteomes" id="UP000515908">
    <property type="component" value="Chromosome 20"/>
</dbReference>
<name>A0A7G2CSR3_9TRYP</name>
<keyword evidence="3" id="KW-1185">Reference proteome</keyword>
<proteinExistence type="predicted"/>
<feature type="chain" id="PRO_5028969343" evidence="1">
    <location>
        <begin position="24"/>
        <end position="189"/>
    </location>
</feature>
<organism evidence="2 3">
    <name type="scientific">Angomonas deanei</name>
    <dbReference type="NCBI Taxonomy" id="59799"/>
    <lineage>
        <taxon>Eukaryota</taxon>
        <taxon>Discoba</taxon>
        <taxon>Euglenozoa</taxon>
        <taxon>Kinetoplastea</taxon>
        <taxon>Metakinetoplastina</taxon>
        <taxon>Trypanosomatida</taxon>
        <taxon>Trypanosomatidae</taxon>
        <taxon>Strigomonadinae</taxon>
        <taxon>Angomonas</taxon>
    </lineage>
</organism>
<keyword evidence="1" id="KW-0732">Signal</keyword>
<protein>
    <submittedName>
        <fullName evidence="2">Uncharacterized protein</fullName>
    </submittedName>
</protein>
<sequence length="189" mass="21211">MKQILLLQQFACLCLQLGKIVSAEETIVKIQDCAAWYSDSGPSFRDYALNVEQMCEGFKYVFKGMFKEASEVFRALATQTSRTGDKEIVQAFDHMRTCNQVSYISCFTYSERESGKDPLTIMPSILSTMENFLKENPNNLLRSSGFLNQAARLYALSSGVKKETFAGLADLMEKHVLEKSSIPDLASLI</sequence>
<evidence type="ECO:0000313" key="3">
    <source>
        <dbReference type="Proteomes" id="UP000515908"/>
    </source>
</evidence>
<dbReference type="AlphaFoldDB" id="A0A7G2CSR3"/>